<evidence type="ECO:0000313" key="10">
    <source>
        <dbReference type="Proteomes" id="UP001595752"/>
    </source>
</evidence>
<name>A0ABV8B123_9BACI</name>
<feature type="transmembrane region" description="Helical" evidence="7">
    <location>
        <begin position="302"/>
        <end position="324"/>
    </location>
</feature>
<dbReference type="PROSITE" id="PS50850">
    <property type="entry name" value="MFS"/>
    <property type="match status" value="1"/>
</dbReference>
<dbReference type="Pfam" id="PF07690">
    <property type="entry name" value="MFS_1"/>
    <property type="match status" value="1"/>
</dbReference>
<feature type="transmembrane region" description="Helical" evidence="7">
    <location>
        <begin position="12"/>
        <end position="34"/>
    </location>
</feature>
<sequence>MEHLEHKRKIMIMLAIMAAMLFAALNQTIVGTALPRIIAELGGIEYFSWVFTIFMLASSITAVLVGKLSDIYGRKPFILTGIAVFSVGSLMAGFSNGMIELIIYRGVQGLGGGLIMSTAFTAVADLFSPRERGRWQGLMGSVFGLASVFGPTLGGWIVDNADWHWVFWVFLPFGVLAFILILTLFPSVEKKPGEKVDYSGSLFLTTTIVPLLLAFSWAGSKYDWSSSQIIGLFAAAVVSLIIFILIERKAKSPVLPLHLFKNNVFTLSNLIGFIMGAGMFGAAMYIPFFIQGVIGRSATSSGLIMMPMTLSMVAASTLGGQFITKTGKYKALAITGLLIMAGGMFSLSFMDVNSSATVVILNNILIGTGLGMSFPVFTLTIQNAVDHRYLGVATASAQLFRQIGGTVGVAVMGTIMNLRMSDKIAEAGKEPGAQLAQNPQLVAQLKDLDPQVLMDPARLASIQAKIPAEFQPVFERLVGMLRDSLGYALTGVYWIAAFIVLTGFVLTFFLKEIPLRQSQKPGQGDETKEKAI</sequence>
<dbReference type="InterPro" id="IPR036259">
    <property type="entry name" value="MFS_trans_sf"/>
</dbReference>
<evidence type="ECO:0000256" key="3">
    <source>
        <dbReference type="ARBA" id="ARBA00022475"/>
    </source>
</evidence>
<evidence type="ECO:0000259" key="8">
    <source>
        <dbReference type="PROSITE" id="PS50850"/>
    </source>
</evidence>
<gene>
    <name evidence="9" type="ORF">ACFOU2_07490</name>
</gene>
<proteinExistence type="predicted"/>
<evidence type="ECO:0000256" key="6">
    <source>
        <dbReference type="ARBA" id="ARBA00023136"/>
    </source>
</evidence>
<evidence type="ECO:0000256" key="4">
    <source>
        <dbReference type="ARBA" id="ARBA00022692"/>
    </source>
</evidence>
<dbReference type="EMBL" id="JBHRZT010000026">
    <property type="protein sequence ID" value="MFC3883372.1"/>
    <property type="molecule type" value="Genomic_DNA"/>
</dbReference>
<feature type="transmembrane region" description="Helical" evidence="7">
    <location>
        <begin position="46"/>
        <end position="65"/>
    </location>
</feature>
<evidence type="ECO:0000256" key="2">
    <source>
        <dbReference type="ARBA" id="ARBA00022448"/>
    </source>
</evidence>
<dbReference type="PRINTS" id="PR01036">
    <property type="entry name" value="TCRTETB"/>
</dbReference>
<feature type="transmembrane region" description="Helical" evidence="7">
    <location>
        <begin position="267"/>
        <end position="290"/>
    </location>
</feature>
<keyword evidence="4 7" id="KW-0812">Transmembrane</keyword>
<feature type="transmembrane region" description="Helical" evidence="7">
    <location>
        <begin position="485"/>
        <end position="510"/>
    </location>
</feature>
<evidence type="ECO:0000313" key="9">
    <source>
        <dbReference type="EMBL" id="MFC3883372.1"/>
    </source>
</evidence>
<feature type="transmembrane region" description="Helical" evidence="7">
    <location>
        <begin position="229"/>
        <end position="246"/>
    </location>
</feature>
<comment type="caution">
    <text evidence="9">The sequence shown here is derived from an EMBL/GenBank/DDBJ whole genome shotgun (WGS) entry which is preliminary data.</text>
</comment>
<feature type="transmembrane region" description="Helical" evidence="7">
    <location>
        <begin position="138"/>
        <end position="157"/>
    </location>
</feature>
<dbReference type="NCBIfam" id="TIGR00711">
    <property type="entry name" value="efflux_EmrB"/>
    <property type="match status" value="1"/>
</dbReference>
<dbReference type="InterPro" id="IPR004638">
    <property type="entry name" value="EmrB-like"/>
</dbReference>
<reference evidence="10" key="1">
    <citation type="journal article" date="2019" name="Int. J. Syst. Evol. Microbiol.">
        <title>The Global Catalogue of Microorganisms (GCM) 10K type strain sequencing project: providing services to taxonomists for standard genome sequencing and annotation.</title>
        <authorList>
            <consortium name="The Broad Institute Genomics Platform"/>
            <consortium name="The Broad Institute Genome Sequencing Center for Infectious Disease"/>
            <person name="Wu L."/>
            <person name="Ma J."/>
        </authorList>
    </citation>
    <scope>NUCLEOTIDE SEQUENCE [LARGE SCALE GENOMIC DNA]</scope>
    <source>
        <strain evidence="10">CCUG 61889</strain>
    </source>
</reference>
<feature type="transmembrane region" description="Helical" evidence="7">
    <location>
        <begin position="356"/>
        <end position="377"/>
    </location>
</feature>
<feature type="transmembrane region" description="Helical" evidence="7">
    <location>
        <begin position="198"/>
        <end position="217"/>
    </location>
</feature>
<keyword evidence="5 7" id="KW-1133">Transmembrane helix</keyword>
<feature type="transmembrane region" description="Helical" evidence="7">
    <location>
        <begin position="77"/>
        <end position="96"/>
    </location>
</feature>
<dbReference type="InterPro" id="IPR020846">
    <property type="entry name" value="MFS_dom"/>
</dbReference>
<dbReference type="Gene3D" id="1.20.1250.20">
    <property type="entry name" value="MFS general substrate transporter like domains"/>
    <property type="match status" value="1"/>
</dbReference>
<dbReference type="PROSITE" id="PS00216">
    <property type="entry name" value="SUGAR_TRANSPORT_1"/>
    <property type="match status" value="1"/>
</dbReference>
<feature type="transmembrane region" description="Helical" evidence="7">
    <location>
        <begin position="389"/>
        <end position="412"/>
    </location>
</feature>
<keyword evidence="10" id="KW-1185">Reference proteome</keyword>
<feature type="domain" description="Major facilitator superfamily (MFS) profile" evidence="8">
    <location>
        <begin position="12"/>
        <end position="515"/>
    </location>
</feature>
<dbReference type="InterPro" id="IPR005829">
    <property type="entry name" value="Sugar_transporter_CS"/>
</dbReference>
<keyword evidence="3" id="KW-1003">Cell membrane</keyword>
<evidence type="ECO:0000256" key="1">
    <source>
        <dbReference type="ARBA" id="ARBA00004651"/>
    </source>
</evidence>
<dbReference type="PANTHER" id="PTHR23501">
    <property type="entry name" value="MAJOR FACILITATOR SUPERFAMILY"/>
    <property type="match status" value="1"/>
</dbReference>
<dbReference type="PANTHER" id="PTHR23501:SF197">
    <property type="entry name" value="COMD"/>
    <property type="match status" value="1"/>
</dbReference>
<organism evidence="9 10">
    <name type="scientific">Bacillus songklensis</name>
    <dbReference type="NCBI Taxonomy" id="1069116"/>
    <lineage>
        <taxon>Bacteria</taxon>
        <taxon>Bacillati</taxon>
        <taxon>Bacillota</taxon>
        <taxon>Bacilli</taxon>
        <taxon>Bacillales</taxon>
        <taxon>Bacillaceae</taxon>
        <taxon>Bacillus</taxon>
    </lineage>
</organism>
<feature type="transmembrane region" description="Helical" evidence="7">
    <location>
        <begin position="331"/>
        <end position="350"/>
    </location>
</feature>
<dbReference type="SUPFAM" id="SSF103473">
    <property type="entry name" value="MFS general substrate transporter"/>
    <property type="match status" value="1"/>
</dbReference>
<dbReference type="RefSeq" id="WP_377913774.1">
    <property type="nucleotide sequence ID" value="NZ_JBHRZT010000026.1"/>
</dbReference>
<evidence type="ECO:0000256" key="7">
    <source>
        <dbReference type="SAM" id="Phobius"/>
    </source>
</evidence>
<feature type="transmembrane region" description="Helical" evidence="7">
    <location>
        <begin position="163"/>
        <end position="186"/>
    </location>
</feature>
<keyword evidence="2" id="KW-0813">Transport</keyword>
<dbReference type="Proteomes" id="UP001595752">
    <property type="component" value="Unassembled WGS sequence"/>
</dbReference>
<feature type="transmembrane region" description="Helical" evidence="7">
    <location>
        <begin position="102"/>
        <end position="126"/>
    </location>
</feature>
<accession>A0ABV8B123</accession>
<keyword evidence="6 7" id="KW-0472">Membrane</keyword>
<dbReference type="CDD" id="cd17502">
    <property type="entry name" value="MFS_Azr1_MDR_like"/>
    <property type="match status" value="1"/>
</dbReference>
<comment type="subcellular location">
    <subcellularLocation>
        <location evidence="1">Cell membrane</location>
        <topology evidence="1">Multi-pass membrane protein</topology>
    </subcellularLocation>
</comment>
<dbReference type="Gene3D" id="1.20.1720.10">
    <property type="entry name" value="Multidrug resistance protein D"/>
    <property type="match status" value="1"/>
</dbReference>
<evidence type="ECO:0000256" key="5">
    <source>
        <dbReference type="ARBA" id="ARBA00022989"/>
    </source>
</evidence>
<dbReference type="InterPro" id="IPR011701">
    <property type="entry name" value="MFS"/>
</dbReference>
<protein>
    <submittedName>
        <fullName evidence="9">MDR family MFS transporter</fullName>
    </submittedName>
</protein>